<gene>
    <name evidence="5" type="ORF">OPV22_013918</name>
</gene>
<evidence type="ECO:0000256" key="1">
    <source>
        <dbReference type="ARBA" id="ARBA00023015"/>
    </source>
</evidence>
<protein>
    <recommendedName>
        <fullName evidence="7">DELLA protein</fullName>
    </recommendedName>
</protein>
<evidence type="ECO:0008006" key="7">
    <source>
        <dbReference type="Google" id="ProtNLM"/>
    </source>
</evidence>
<dbReference type="Pfam" id="PF03514">
    <property type="entry name" value="GRAS"/>
    <property type="match status" value="1"/>
</dbReference>
<organism evidence="5 6">
    <name type="scientific">Ensete ventricosum</name>
    <name type="common">Abyssinian banana</name>
    <name type="synonym">Musa ensete</name>
    <dbReference type="NCBI Taxonomy" id="4639"/>
    <lineage>
        <taxon>Eukaryota</taxon>
        <taxon>Viridiplantae</taxon>
        <taxon>Streptophyta</taxon>
        <taxon>Embryophyta</taxon>
        <taxon>Tracheophyta</taxon>
        <taxon>Spermatophyta</taxon>
        <taxon>Magnoliopsida</taxon>
        <taxon>Liliopsida</taxon>
        <taxon>Zingiberales</taxon>
        <taxon>Musaceae</taxon>
        <taxon>Ensete</taxon>
    </lineage>
</organism>
<evidence type="ECO:0000313" key="6">
    <source>
        <dbReference type="Proteomes" id="UP001222027"/>
    </source>
</evidence>
<evidence type="ECO:0000256" key="3">
    <source>
        <dbReference type="PROSITE-ProRule" id="PRU01191"/>
    </source>
</evidence>
<accession>A0AAV8R6L6</accession>
<proteinExistence type="inferred from homology"/>
<evidence type="ECO:0000256" key="4">
    <source>
        <dbReference type="SAM" id="MobiDB-lite"/>
    </source>
</evidence>
<comment type="similarity">
    <text evidence="3">Belongs to the GRAS family.</text>
</comment>
<keyword evidence="1" id="KW-0805">Transcription regulation</keyword>
<comment type="caution">
    <text evidence="3">Lacks conserved residue(s) required for the propagation of feature annotation.</text>
</comment>
<comment type="caution">
    <text evidence="5">The sequence shown here is derived from an EMBL/GenBank/DDBJ whole genome shotgun (WGS) entry which is preliminary data.</text>
</comment>
<feature type="short sequence motif" description="LxCxE motif" evidence="3">
    <location>
        <begin position="141"/>
        <end position="145"/>
    </location>
</feature>
<dbReference type="InterPro" id="IPR005202">
    <property type="entry name" value="TF_GRAS"/>
</dbReference>
<name>A0AAV8R6L6_ENSVE</name>
<dbReference type="AlphaFoldDB" id="A0AAV8R6L6"/>
<dbReference type="Proteomes" id="UP001222027">
    <property type="component" value="Unassembled WGS sequence"/>
</dbReference>
<evidence type="ECO:0000256" key="2">
    <source>
        <dbReference type="ARBA" id="ARBA00023163"/>
    </source>
</evidence>
<dbReference type="EMBL" id="JAQQAF010000004">
    <property type="protein sequence ID" value="KAJ8492197.1"/>
    <property type="molecule type" value="Genomic_DNA"/>
</dbReference>
<evidence type="ECO:0000313" key="5">
    <source>
        <dbReference type="EMBL" id="KAJ8492197.1"/>
    </source>
</evidence>
<reference evidence="5 6" key="1">
    <citation type="submission" date="2022-12" db="EMBL/GenBank/DDBJ databases">
        <title>Chromosome-scale assembly of the Ensete ventricosum genome.</title>
        <authorList>
            <person name="Dussert Y."/>
            <person name="Stocks J."/>
            <person name="Wendawek A."/>
            <person name="Woldeyes F."/>
            <person name="Nichols R.A."/>
            <person name="Borrell J.S."/>
        </authorList>
    </citation>
    <scope>NUCLEOTIDE SEQUENCE [LARGE SCALE GENOMIC DNA]</scope>
    <source>
        <strain evidence="6">cv. Maze</strain>
        <tissue evidence="5">Seeds</tissue>
    </source>
</reference>
<sequence length="250" mass="25902">MLSELNAPPPPLPPAIIGAAPNNNQHNFDVFTATAAESPAIATVAPLPPAGAYDLRPIPPLVADGGRGAYGSDAQSEKILPPRDPKRLRNCSSSSSSSWGGVAGGLTGSSTEVASSANPAAAPPMVLDTQEAGVHLVHALLACAEAVQQENLKAADALVKHISLLAASQGGPMRKVAGYFAEALARRIYRHCSLSLPQADRALDSPALDDLLHMHFYESCPYLKFAHFTANQASSRLSLAAVACTLLTPG</sequence>
<keyword evidence="6" id="KW-1185">Reference proteome</keyword>
<feature type="region of interest" description="Disordered" evidence="4">
    <location>
        <begin position="64"/>
        <end position="115"/>
    </location>
</feature>
<dbReference type="PROSITE" id="PS50985">
    <property type="entry name" value="GRAS"/>
    <property type="match status" value="1"/>
</dbReference>
<keyword evidence="2" id="KW-0804">Transcription</keyword>
<dbReference type="PANTHER" id="PTHR31636">
    <property type="entry name" value="OSJNBA0084A10.13 PROTEIN-RELATED"/>
    <property type="match status" value="1"/>
</dbReference>